<proteinExistence type="predicted"/>
<accession>A0AAD5LIU9</accession>
<reference evidence="2" key="1">
    <citation type="submission" date="2021-12" db="EMBL/GenBank/DDBJ databases">
        <title>Prjna785345.</title>
        <authorList>
            <person name="Rujirawat T."/>
            <person name="Krajaejun T."/>
        </authorList>
    </citation>
    <scope>NUCLEOTIDE SEQUENCE</scope>
    <source>
        <strain evidence="2">Pi057C3</strain>
    </source>
</reference>
<dbReference type="EMBL" id="JAKCXM010000096">
    <property type="protein sequence ID" value="KAJ0402737.1"/>
    <property type="molecule type" value="Genomic_DNA"/>
</dbReference>
<dbReference type="PANTHER" id="PTHR15154">
    <property type="entry name" value="HAMARTIN"/>
    <property type="match status" value="1"/>
</dbReference>
<dbReference type="Proteomes" id="UP001209570">
    <property type="component" value="Unassembled WGS sequence"/>
</dbReference>
<evidence type="ECO:0000313" key="2">
    <source>
        <dbReference type="EMBL" id="KAJ0402737.1"/>
    </source>
</evidence>
<comment type="caution">
    <text evidence="2">The sequence shown here is derived from an EMBL/GenBank/DDBJ whole genome shotgun (WGS) entry which is preliminary data.</text>
</comment>
<keyword evidence="3" id="KW-1185">Reference proteome</keyword>
<dbReference type="GO" id="GO:0033596">
    <property type="term" value="C:TSC1-TSC2 complex"/>
    <property type="evidence" value="ECO:0007669"/>
    <property type="project" value="TreeGrafter"/>
</dbReference>
<dbReference type="PANTHER" id="PTHR15154:SF2">
    <property type="entry name" value="HAMARTIN"/>
    <property type="match status" value="1"/>
</dbReference>
<sequence>MATDAATDAAATAAAAAAAAQGQQPQQQTQTQTQQSLHPADAEARKWWSEREAKAEKDLAMALHKRMEAQRSQIHAFKVEQSKWEHELQLRISKYAHDRKLLSEHNIELQEAVTAMEERLGQLQRDMDQQSVLVLELEGQLRQTQSQSERAAALQAENEQLRARVLQLESSREAYAAAAVQRQEHYQSELFEHLETQLQALLSENKALRRERPSHDESDARAGTADDEEPIAPRLAELERICKQKDQTIMSLKAMLEKHETISDVKIKTIQSKYDQVKAINIALQRKLLLLLQDDDAPRPPSL</sequence>
<evidence type="ECO:0000256" key="1">
    <source>
        <dbReference type="SAM" id="MobiDB-lite"/>
    </source>
</evidence>
<name>A0AAD5LIU9_PYTIN</name>
<dbReference type="GO" id="GO:0051726">
    <property type="term" value="P:regulation of cell cycle"/>
    <property type="evidence" value="ECO:0007669"/>
    <property type="project" value="TreeGrafter"/>
</dbReference>
<evidence type="ECO:0000313" key="3">
    <source>
        <dbReference type="Proteomes" id="UP001209570"/>
    </source>
</evidence>
<dbReference type="InterPro" id="IPR007483">
    <property type="entry name" value="Hamartin"/>
</dbReference>
<dbReference type="AlphaFoldDB" id="A0AAD5LIU9"/>
<feature type="compositionally biased region" description="Low complexity" evidence="1">
    <location>
        <begin position="1"/>
        <end position="35"/>
    </location>
</feature>
<protein>
    <submittedName>
        <fullName evidence="2">Uncharacterized protein</fullName>
    </submittedName>
</protein>
<dbReference type="GO" id="GO:0032007">
    <property type="term" value="P:negative regulation of TOR signaling"/>
    <property type="evidence" value="ECO:0007669"/>
    <property type="project" value="TreeGrafter"/>
</dbReference>
<feature type="compositionally biased region" description="Basic and acidic residues" evidence="1">
    <location>
        <begin position="207"/>
        <end position="220"/>
    </location>
</feature>
<organism evidence="2 3">
    <name type="scientific">Pythium insidiosum</name>
    <name type="common">Pythiosis disease agent</name>
    <dbReference type="NCBI Taxonomy" id="114742"/>
    <lineage>
        <taxon>Eukaryota</taxon>
        <taxon>Sar</taxon>
        <taxon>Stramenopiles</taxon>
        <taxon>Oomycota</taxon>
        <taxon>Peronosporomycetes</taxon>
        <taxon>Pythiales</taxon>
        <taxon>Pythiaceae</taxon>
        <taxon>Pythium</taxon>
    </lineage>
</organism>
<feature type="region of interest" description="Disordered" evidence="1">
    <location>
        <begin position="207"/>
        <end position="232"/>
    </location>
</feature>
<gene>
    <name evidence="2" type="ORF">P43SY_007879</name>
</gene>
<feature type="region of interest" description="Disordered" evidence="1">
    <location>
        <begin position="1"/>
        <end position="46"/>
    </location>
</feature>